<dbReference type="InterPro" id="IPR010419">
    <property type="entry name" value="CO_DH_gsu"/>
</dbReference>
<dbReference type="Gene3D" id="3.30.530.20">
    <property type="match status" value="1"/>
</dbReference>
<dbReference type="EMBL" id="NMVO01000012">
    <property type="protein sequence ID" value="OYO14770.1"/>
    <property type="molecule type" value="Genomic_DNA"/>
</dbReference>
<protein>
    <submittedName>
        <fullName evidence="2">Carbon monoxide dehydrogenase</fullName>
    </submittedName>
</protein>
<sequence length="262" mass="27669">MELTHEFSVPTGIDETWQHFNDPQALSECFPGAQVTGVDGDSFTGTAKIKLGPIALVYTGTGEYADRDESAHTMTVNAKGKDKRGNGTAGATVKVALTAAGEEQTKVQVKTDLNVTGKPAQFGRGVMQDVSDKLLGQFVACLEKKLSGAEEEQAEPAPSTPSPAPSPPPSPTDSGSLSEGGTTESPSRSLSEGGTTESKGQEAPKQEAPKQEPPKQQESSQDKDSEALDLGATVLPVLIKNYWREGLIALLGFLVLRGLFRR</sequence>
<evidence type="ECO:0000313" key="2">
    <source>
        <dbReference type="EMBL" id="OYO14770.1"/>
    </source>
</evidence>
<dbReference type="Proteomes" id="UP000215896">
    <property type="component" value="Unassembled WGS sequence"/>
</dbReference>
<feature type="compositionally biased region" description="Polar residues" evidence="1">
    <location>
        <begin position="188"/>
        <end position="198"/>
    </location>
</feature>
<feature type="compositionally biased region" description="Pro residues" evidence="1">
    <location>
        <begin position="158"/>
        <end position="171"/>
    </location>
</feature>
<evidence type="ECO:0000313" key="3">
    <source>
        <dbReference type="Proteomes" id="UP000215896"/>
    </source>
</evidence>
<dbReference type="SUPFAM" id="SSF55961">
    <property type="entry name" value="Bet v1-like"/>
    <property type="match status" value="1"/>
</dbReference>
<dbReference type="PANTHER" id="PTHR38588">
    <property type="entry name" value="BLL0334 PROTEIN"/>
    <property type="match status" value="1"/>
</dbReference>
<dbReference type="CDD" id="cd07823">
    <property type="entry name" value="SRPBCC_5"/>
    <property type="match status" value="1"/>
</dbReference>
<dbReference type="InterPro" id="IPR023393">
    <property type="entry name" value="START-like_dom_sf"/>
</dbReference>
<proteinExistence type="predicted"/>
<comment type="caution">
    <text evidence="2">The sequence shown here is derived from an EMBL/GenBank/DDBJ whole genome shotgun (WGS) entry which is preliminary data.</text>
</comment>
<dbReference type="Pfam" id="PF06240">
    <property type="entry name" value="COXG"/>
    <property type="match status" value="1"/>
</dbReference>
<accession>A0A255GG00</accession>
<keyword evidence="3" id="KW-1185">Reference proteome</keyword>
<evidence type="ECO:0000256" key="1">
    <source>
        <dbReference type="SAM" id="MobiDB-lite"/>
    </source>
</evidence>
<dbReference type="RefSeq" id="WP_094405435.1">
    <property type="nucleotide sequence ID" value="NZ_NMVO01000012.1"/>
</dbReference>
<organism evidence="2 3">
    <name type="scientific">Enemella evansiae</name>
    <dbReference type="NCBI Taxonomy" id="2016499"/>
    <lineage>
        <taxon>Bacteria</taxon>
        <taxon>Bacillati</taxon>
        <taxon>Actinomycetota</taxon>
        <taxon>Actinomycetes</taxon>
        <taxon>Propionibacteriales</taxon>
        <taxon>Propionibacteriaceae</taxon>
        <taxon>Enemella</taxon>
    </lineage>
</organism>
<dbReference type="PANTHER" id="PTHR38588:SF1">
    <property type="entry name" value="BLL0334 PROTEIN"/>
    <property type="match status" value="1"/>
</dbReference>
<gene>
    <name evidence="2" type="ORF">CGZ94_09455</name>
</gene>
<feature type="region of interest" description="Disordered" evidence="1">
    <location>
        <begin position="148"/>
        <end position="227"/>
    </location>
</feature>
<feature type="compositionally biased region" description="Low complexity" evidence="1">
    <location>
        <begin position="172"/>
        <end position="187"/>
    </location>
</feature>
<dbReference type="AlphaFoldDB" id="A0A255GG00"/>
<name>A0A255GG00_9ACTN</name>
<reference evidence="2 3" key="1">
    <citation type="submission" date="2017-07" db="EMBL/GenBank/DDBJ databases">
        <title>Draft whole genome sequences of clinical Proprionibacteriaceae strains.</title>
        <authorList>
            <person name="Bernier A.-M."/>
            <person name="Bernard K."/>
            <person name="Domingo M.-C."/>
        </authorList>
    </citation>
    <scope>NUCLEOTIDE SEQUENCE [LARGE SCALE GENOMIC DNA]</scope>
    <source>
        <strain evidence="2 3">NML 030167</strain>
    </source>
</reference>
<dbReference type="OrthoDB" id="9808623at2"/>
<feature type="compositionally biased region" description="Basic and acidic residues" evidence="1">
    <location>
        <begin position="199"/>
        <end position="226"/>
    </location>
</feature>